<feature type="transmembrane region" description="Helical" evidence="1">
    <location>
        <begin position="82"/>
        <end position="104"/>
    </location>
</feature>
<keyword evidence="1" id="KW-1133">Transmembrane helix</keyword>
<accession>A0ABP1R8F5</accession>
<feature type="transmembrane region" description="Helical" evidence="1">
    <location>
        <begin position="325"/>
        <end position="347"/>
    </location>
</feature>
<name>A0ABP1R8F5_9HEXA</name>
<feature type="transmembrane region" description="Helical" evidence="1">
    <location>
        <begin position="6"/>
        <end position="25"/>
    </location>
</feature>
<dbReference type="EMBL" id="CAXLJM020000067">
    <property type="protein sequence ID" value="CAL8122168.1"/>
    <property type="molecule type" value="Genomic_DNA"/>
</dbReference>
<evidence type="ECO:0000256" key="1">
    <source>
        <dbReference type="SAM" id="Phobius"/>
    </source>
</evidence>
<comment type="caution">
    <text evidence="2">The sequence shown here is derived from an EMBL/GenBank/DDBJ whole genome shotgun (WGS) entry which is preliminary data.</text>
</comment>
<evidence type="ECO:0008006" key="4">
    <source>
        <dbReference type="Google" id="ProtNLM"/>
    </source>
</evidence>
<keyword evidence="1" id="KW-0472">Membrane</keyword>
<gene>
    <name evidence="2" type="ORF">ODALV1_LOCUS19702</name>
</gene>
<keyword evidence="3" id="KW-1185">Reference proteome</keyword>
<feature type="transmembrane region" description="Helical" evidence="1">
    <location>
        <begin position="151"/>
        <end position="171"/>
    </location>
</feature>
<evidence type="ECO:0000313" key="3">
    <source>
        <dbReference type="Proteomes" id="UP001642540"/>
    </source>
</evidence>
<dbReference type="Proteomes" id="UP001642540">
    <property type="component" value="Unassembled WGS sequence"/>
</dbReference>
<protein>
    <recommendedName>
        <fullName evidence="4">Odorant receptor</fullName>
    </recommendedName>
</protein>
<keyword evidence="1" id="KW-0812">Transmembrane</keyword>
<organism evidence="2 3">
    <name type="scientific">Orchesella dallaii</name>
    <dbReference type="NCBI Taxonomy" id="48710"/>
    <lineage>
        <taxon>Eukaryota</taxon>
        <taxon>Metazoa</taxon>
        <taxon>Ecdysozoa</taxon>
        <taxon>Arthropoda</taxon>
        <taxon>Hexapoda</taxon>
        <taxon>Collembola</taxon>
        <taxon>Entomobryomorpha</taxon>
        <taxon>Entomobryoidea</taxon>
        <taxon>Orchesellidae</taxon>
        <taxon>Orchesellinae</taxon>
        <taxon>Orchesella</taxon>
    </lineage>
</organism>
<evidence type="ECO:0000313" key="2">
    <source>
        <dbReference type="EMBL" id="CAL8122168.1"/>
    </source>
</evidence>
<proteinExistence type="predicted"/>
<reference evidence="2 3" key="1">
    <citation type="submission" date="2024-08" db="EMBL/GenBank/DDBJ databases">
        <authorList>
            <person name="Cucini C."/>
            <person name="Frati F."/>
        </authorList>
    </citation>
    <scope>NUCLEOTIDE SEQUENCE [LARGE SCALE GENOMIC DNA]</scope>
</reference>
<feature type="transmembrane region" description="Helical" evidence="1">
    <location>
        <begin position="37"/>
        <end position="62"/>
    </location>
</feature>
<feature type="transmembrane region" description="Helical" evidence="1">
    <location>
        <begin position="199"/>
        <end position="227"/>
    </location>
</feature>
<feature type="transmembrane region" description="Helical" evidence="1">
    <location>
        <begin position="290"/>
        <end position="313"/>
    </location>
</feature>
<sequence length="414" mass="47417">MSKKIILTRLLIHKYVCLCAFAVWSPTDNQYIQSHPFLIWNCFLLTYIGQFYPIILGCFTYTKLTPDNDDMGVDSPTAGMVFTTTNCMGMALTCGIGIIAVAAYRNLAYYTQMTYLINQIYKLGDKLEELMSRKRAHFNAEQKRIVKACEYVLLLAAIFSTIIPLAYGLFFTSRQEPVHQLFQEWLEVEVKRNARSLPFVFLFMWAALAGAGAAFMMLYLAILYIFFTLVSISCLTPTNIYQPVRKAGSRIREYVIKTTSFGLLSEEEAILEYRTQQLLSRYMNEVVESVLISLHQFAFMVILVGASFMFIIISRDLDNAEVSVVAFVSSVIFCVVLMVSGECVLIGKTTDWSKQYLVTSKNMTYRRSMYKKFLQSCTKVSLNVAYPFFTIDKNTFVQFMCQYLDFLIQLLVGQ</sequence>